<protein>
    <submittedName>
        <fullName evidence="7">Group 1 truncated hemoglobin</fullName>
    </submittedName>
</protein>
<dbReference type="Proteomes" id="UP001165678">
    <property type="component" value="Unassembled WGS sequence"/>
</dbReference>
<evidence type="ECO:0000313" key="7">
    <source>
        <dbReference type="EMBL" id="MCX2522889.1"/>
    </source>
</evidence>
<keyword evidence="3 5" id="KW-0479">Metal-binding</keyword>
<evidence type="ECO:0000256" key="2">
    <source>
        <dbReference type="ARBA" id="ARBA00022617"/>
    </source>
</evidence>
<proteinExistence type="predicted"/>
<dbReference type="InterPro" id="IPR012292">
    <property type="entry name" value="Globin/Proto"/>
</dbReference>
<reference evidence="7" key="1">
    <citation type="submission" date="2022-11" db="EMBL/GenBank/DDBJ databases">
        <title>Larsenimonas rhizosphaerae sp. nov., isolated from a tidal mudflat.</title>
        <authorList>
            <person name="Lee S.D."/>
            <person name="Kim I.S."/>
        </authorList>
    </citation>
    <scope>NUCLEOTIDE SEQUENCE</scope>
    <source>
        <strain evidence="7">GH2-1</strain>
    </source>
</reference>
<evidence type="ECO:0000313" key="8">
    <source>
        <dbReference type="Proteomes" id="UP001165678"/>
    </source>
</evidence>
<dbReference type="GO" id="GO:0019825">
    <property type="term" value="F:oxygen binding"/>
    <property type="evidence" value="ECO:0007669"/>
    <property type="project" value="InterPro"/>
</dbReference>
<evidence type="ECO:0000256" key="5">
    <source>
        <dbReference type="PIRSR" id="PIRSR601486-1"/>
    </source>
</evidence>
<dbReference type="GO" id="GO:0020037">
    <property type="term" value="F:heme binding"/>
    <property type="evidence" value="ECO:0007669"/>
    <property type="project" value="InterPro"/>
</dbReference>
<dbReference type="CDD" id="cd00454">
    <property type="entry name" value="TrHb1_N"/>
    <property type="match status" value="1"/>
</dbReference>
<organism evidence="7 8">
    <name type="scientific">Larsenimonas rhizosphaerae</name>
    <dbReference type="NCBI Taxonomy" id="2944682"/>
    <lineage>
        <taxon>Bacteria</taxon>
        <taxon>Pseudomonadati</taxon>
        <taxon>Pseudomonadota</taxon>
        <taxon>Gammaproteobacteria</taxon>
        <taxon>Oceanospirillales</taxon>
        <taxon>Halomonadaceae</taxon>
        <taxon>Larsenimonas</taxon>
    </lineage>
</organism>
<dbReference type="GO" id="GO:0046872">
    <property type="term" value="F:metal ion binding"/>
    <property type="evidence" value="ECO:0007669"/>
    <property type="project" value="UniProtKB-KW"/>
</dbReference>
<keyword evidence="6" id="KW-0732">Signal</keyword>
<dbReference type="InterPro" id="IPR001486">
    <property type="entry name" value="Hemoglobin_trunc"/>
</dbReference>
<keyword evidence="4 5" id="KW-0408">Iron</keyword>
<dbReference type="SUPFAM" id="SSF46458">
    <property type="entry name" value="Globin-like"/>
    <property type="match status" value="1"/>
</dbReference>
<dbReference type="PROSITE" id="PS51257">
    <property type="entry name" value="PROKAR_LIPOPROTEIN"/>
    <property type="match status" value="1"/>
</dbReference>
<comment type="caution">
    <text evidence="7">The sequence shown here is derived from an EMBL/GenBank/DDBJ whole genome shotgun (WGS) entry which is preliminary data.</text>
</comment>
<dbReference type="Gene3D" id="1.10.490.10">
    <property type="entry name" value="Globins"/>
    <property type="match status" value="1"/>
</dbReference>
<evidence type="ECO:0000256" key="1">
    <source>
        <dbReference type="ARBA" id="ARBA00022448"/>
    </source>
</evidence>
<sequence length="155" mass="17058">MLRTTPLLMVLILALITGCASTSHEPPAPGLAITPAADDTLYRALGQREGIQSLIRSFLYVIADDPRIVDQFAEAPIDRLEEKLNEMVCVIAGGPCHYSGDSMRRVHRGKHISNADFNALVEDLIKAMDREGIPFTVQNTLLARLAVFHGDIVHR</sequence>
<dbReference type="Pfam" id="PF01152">
    <property type="entry name" value="Bac_globin"/>
    <property type="match status" value="1"/>
</dbReference>
<keyword evidence="1" id="KW-0813">Transport</keyword>
<evidence type="ECO:0000256" key="3">
    <source>
        <dbReference type="ARBA" id="ARBA00022723"/>
    </source>
</evidence>
<dbReference type="EMBL" id="JAPIVE010000001">
    <property type="protein sequence ID" value="MCX2522889.1"/>
    <property type="molecule type" value="Genomic_DNA"/>
</dbReference>
<evidence type="ECO:0000256" key="4">
    <source>
        <dbReference type="ARBA" id="ARBA00023004"/>
    </source>
</evidence>
<dbReference type="AlphaFoldDB" id="A0AA42CT79"/>
<gene>
    <name evidence="7" type="ORF">OQ287_01410</name>
</gene>
<name>A0AA42CT79_9GAMM</name>
<keyword evidence="8" id="KW-1185">Reference proteome</keyword>
<keyword evidence="2 5" id="KW-0349">Heme</keyword>
<accession>A0AA42CT79</accession>
<feature type="signal peptide" evidence="6">
    <location>
        <begin position="1"/>
        <end position="22"/>
    </location>
</feature>
<evidence type="ECO:0000256" key="6">
    <source>
        <dbReference type="SAM" id="SignalP"/>
    </source>
</evidence>
<feature type="chain" id="PRO_5041470820" evidence="6">
    <location>
        <begin position="23"/>
        <end position="155"/>
    </location>
</feature>
<dbReference type="InterPro" id="IPR009050">
    <property type="entry name" value="Globin-like_sf"/>
</dbReference>
<dbReference type="RefSeq" id="WP_250936166.1">
    <property type="nucleotide sequence ID" value="NZ_JAMLJK010000001.1"/>
</dbReference>
<feature type="binding site" description="distal binding residue" evidence="5">
    <location>
        <position position="107"/>
    </location>
    <ligand>
        <name>heme</name>
        <dbReference type="ChEBI" id="CHEBI:30413"/>
    </ligand>
    <ligandPart>
        <name>Fe</name>
        <dbReference type="ChEBI" id="CHEBI:18248"/>
    </ligandPart>
</feature>